<protein>
    <recommendedName>
        <fullName evidence="2">CCHC-type domain-containing protein</fullName>
    </recommendedName>
</protein>
<dbReference type="Gene3D" id="3.30.420.10">
    <property type="entry name" value="Ribonuclease H-like superfamily/Ribonuclease H"/>
    <property type="match status" value="1"/>
</dbReference>
<accession>A0A1S3ZBJ6</accession>
<dbReference type="InterPro" id="IPR036875">
    <property type="entry name" value="Znf_CCHC_sf"/>
</dbReference>
<keyword evidence="3" id="KW-1185">Reference proteome</keyword>
<evidence type="ECO:0000259" key="2">
    <source>
        <dbReference type="PROSITE" id="PS50158"/>
    </source>
</evidence>
<gene>
    <name evidence="4" type="primary">LOC107785071</name>
</gene>
<dbReference type="PANTHER" id="PTHR42648:SF32">
    <property type="entry name" value="RIBONUCLEASE H-LIKE DOMAIN, GAG-PRE-INTEGRASE DOMAIN PROTEIN-RELATED"/>
    <property type="match status" value="1"/>
</dbReference>
<dbReference type="GeneID" id="107785071"/>
<sequence>MNNDNDKIDGRCYECEKYGHIPVECPELKKKLRRNFQKKKSFGAWSDEEESNHEEIANMCFMAIKQDSDEDSGELGLMADEGTNIEKVLNEIQKIQSEKKDWALKLEVCEIERDMLQDEVNELQLQLNGLRKSTSHSSVRSNQFKNNRRWVWRPKPSSQDNTQSTYHSGSKQAWHGWFIEDESGKIILSGNRDRNVYTISNKDSLDNQICLASMMDDPWVMARTMIVENSLPHHFWAEAVSTTCHIINRCLIRPILKKTPYELWNGKKPNISYFHPFGCKCFIHNNRKENLGKFDPKSDEGIFLGYSPSSRAYRVFYKRTLCIEKSIHVVFVDTNPRLRNEKLPEDKEISIIPKSIVTGKDSHDQATNKQNQSTEEHIEV</sequence>
<keyword evidence="1" id="KW-0862">Zinc</keyword>
<dbReference type="SUPFAM" id="SSF53098">
    <property type="entry name" value="Ribonuclease H-like"/>
    <property type="match status" value="1"/>
</dbReference>
<evidence type="ECO:0000313" key="4">
    <source>
        <dbReference type="RefSeq" id="XP_016461781.1"/>
    </source>
</evidence>
<dbReference type="SUPFAM" id="SSF57756">
    <property type="entry name" value="Retrovirus zinc finger-like domains"/>
    <property type="match status" value="1"/>
</dbReference>
<dbReference type="KEGG" id="nta:107785071"/>
<dbReference type="InterPro" id="IPR057670">
    <property type="entry name" value="SH3_retrovirus"/>
</dbReference>
<dbReference type="PANTHER" id="PTHR42648">
    <property type="entry name" value="TRANSPOSASE, PUTATIVE-RELATED"/>
    <property type="match status" value="1"/>
</dbReference>
<dbReference type="Pfam" id="PF25597">
    <property type="entry name" value="SH3_retrovirus"/>
    <property type="match status" value="1"/>
</dbReference>
<evidence type="ECO:0000256" key="1">
    <source>
        <dbReference type="PROSITE-ProRule" id="PRU00047"/>
    </source>
</evidence>
<dbReference type="InterPro" id="IPR001878">
    <property type="entry name" value="Znf_CCHC"/>
</dbReference>
<dbReference type="PROSITE" id="PS50158">
    <property type="entry name" value="ZF_CCHC"/>
    <property type="match status" value="1"/>
</dbReference>
<organism evidence="3 4">
    <name type="scientific">Nicotiana tabacum</name>
    <name type="common">Common tobacco</name>
    <dbReference type="NCBI Taxonomy" id="4097"/>
    <lineage>
        <taxon>Eukaryota</taxon>
        <taxon>Viridiplantae</taxon>
        <taxon>Streptophyta</taxon>
        <taxon>Embryophyta</taxon>
        <taxon>Tracheophyta</taxon>
        <taxon>Spermatophyta</taxon>
        <taxon>Magnoliopsida</taxon>
        <taxon>eudicotyledons</taxon>
        <taxon>Gunneridae</taxon>
        <taxon>Pentapetalae</taxon>
        <taxon>asterids</taxon>
        <taxon>lamiids</taxon>
        <taxon>Solanales</taxon>
        <taxon>Solanaceae</taxon>
        <taxon>Nicotianoideae</taxon>
        <taxon>Nicotianeae</taxon>
        <taxon>Nicotiana</taxon>
    </lineage>
</organism>
<reference evidence="4" key="2">
    <citation type="submission" date="2025-08" db="UniProtKB">
        <authorList>
            <consortium name="RefSeq"/>
        </authorList>
    </citation>
    <scope>IDENTIFICATION</scope>
</reference>
<dbReference type="Proteomes" id="UP000790787">
    <property type="component" value="Chromosome 13"/>
</dbReference>
<name>A0A1S3ZBJ6_TOBAC</name>
<dbReference type="OrthoDB" id="1306217at2759"/>
<dbReference type="PaxDb" id="4097-A0A1S3ZBJ6"/>
<dbReference type="InterPro" id="IPR012337">
    <property type="entry name" value="RNaseH-like_sf"/>
</dbReference>
<dbReference type="InterPro" id="IPR036397">
    <property type="entry name" value="RNaseH_sf"/>
</dbReference>
<dbReference type="GO" id="GO:0003676">
    <property type="term" value="F:nucleic acid binding"/>
    <property type="evidence" value="ECO:0007669"/>
    <property type="project" value="InterPro"/>
</dbReference>
<reference evidence="3" key="1">
    <citation type="journal article" date="2014" name="Nat. Commun.">
        <title>The tobacco genome sequence and its comparison with those of tomato and potato.</title>
        <authorList>
            <person name="Sierro N."/>
            <person name="Battey J.N."/>
            <person name="Ouadi S."/>
            <person name="Bakaher N."/>
            <person name="Bovet L."/>
            <person name="Willig A."/>
            <person name="Goepfert S."/>
            <person name="Peitsch M.C."/>
            <person name="Ivanov N.V."/>
        </authorList>
    </citation>
    <scope>NUCLEOTIDE SEQUENCE [LARGE SCALE GENOMIC DNA]</scope>
</reference>
<dbReference type="InterPro" id="IPR039537">
    <property type="entry name" value="Retrotran_Ty1/copia-like"/>
</dbReference>
<dbReference type="AlphaFoldDB" id="A0A1S3ZBJ6"/>
<dbReference type="GO" id="GO:0008270">
    <property type="term" value="F:zinc ion binding"/>
    <property type="evidence" value="ECO:0007669"/>
    <property type="project" value="UniProtKB-KW"/>
</dbReference>
<keyword evidence="1" id="KW-0479">Metal-binding</keyword>
<keyword evidence="1" id="KW-0863">Zinc-finger</keyword>
<dbReference type="RefSeq" id="XP_016461781.1">
    <property type="nucleotide sequence ID" value="XM_016606295.1"/>
</dbReference>
<proteinExistence type="predicted"/>
<dbReference type="STRING" id="4097.A0A1S3ZBJ6"/>
<evidence type="ECO:0000313" key="3">
    <source>
        <dbReference type="Proteomes" id="UP000790787"/>
    </source>
</evidence>